<dbReference type="EMBL" id="JAVAMP010000017">
    <property type="protein sequence ID" value="MDP5276657.1"/>
    <property type="molecule type" value="Genomic_DNA"/>
</dbReference>
<gene>
    <name evidence="6" type="ORF">Q5Y73_21420</name>
</gene>
<dbReference type="Gene3D" id="3.90.80.10">
    <property type="entry name" value="Inorganic pyrophosphatase"/>
    <property type="match status" value="1"/>
</dbReference>
<comment type="caution">
    <text evidence="6">The sequence shown here is derived from an EMBL/GenBank/DDBJ whole genome shotgun (WGS) entry which is preliminary data.</text>
</comment>
<reference evidence="6 7" key="1">
    <citation type="submission" date="2023-08" db="EMBL/GenBank/DDBJ databases">
        <authorList>
            <person name="Park J.-S."/>
        </authorList>
    </citation>
    <scope>NUCLEOTIDE SEQUENCE [LARGE SCALE GENOMIC DNA]</scope>
    <source>
        <strain evidence="6 7">2205SS18-9</strain>
    </source>
</reference>
<proteinExistence type="predicted"/>
<evidence type="ECO:0000256" key="2">
    <source>
        <dbReference type="ARBA" id="ARBA00012146"/>
    </source>
</evidence>
<evidence type="ECO:0000256" key="4">
    <source>
        <dbReference type="ARBA" id="ARBA00022801"/>
    </source>
</evidence>
<evidence type="ECO:0000313" key="6">
    <source>
        <dbReference type="EMBL" id="MDP5276657.1"/>
    </source>
</evidence>
<name>A0ABT9J4W2_9BACL</name>
<dbReference type="Pfam" id="PF00719">
    <property type="entry name" value="Pyrophosphatase"/>
    <property type="match status" value="1"/>
</dbReference>
<sequence length="109" mass="12574">MYTDFLSKRVTVEVDRPLGSKHPKFDAHYPVNYGYIPNTKAGDGEEIDAYILGEDRPLESFEGTVIAVIHRKDDVEDKLVVANEEFQVDEIKSLLHFQEQYFDIEVIIL</sequence>
<accession>A0ABT9J4W2</accession>
<organism evidence="6 7">
    <name type="scientific">Chengkuizengella axinellae</name>
    <dbReference type="NCBI Taxonomy" id="3064388"/>
    <lineage>
        <taxon>Bacteria</taxon>
        <taxon>Bacillati</taxon>
        <taxon>Bacillota</taxon>
        <taxon>Bacilli</taxon>
        <taxon>Bacillales</taxon>
        <taxon>Paenibacillaceae</taxon>
        <taxon>Chengkuizengella</taxon>
    </lineage>
</organism>
<dbReference type="RefSeq" id="WP_305993966.1">
    <property type="nucleotide sequence ID" value="NZ_JAVAMP010000017.1"/>
</dbReference>
<evidence type="ECO:0000256" key="1">
    <source>
        <dbReference type="ARBA" id="ARBA00001946"/>
    </source>
</evidence>
<evidence type="ECO:0000313" key="7">
    <source>
        <dbReference type="Proteomes" id="UP001231941"/>
    </source>
</evidence>
<evidence type="ECO:0000256" key="3">
    <source>
        <dbReference type="ARBA" id="ARBA00022723"/>
    </source>
</evidence>
<protein>
    <recommendedName>
        <fullName evidence="2">inorganic diphosphatase</fullName>
        <ecNumber evidence="2">3.6.1.1</ecNumber>
    </recommendedName>
</protein>
<dbReference type="EC" id="3.6.1.1" evidence="2"/>
<dbReference type="Proteomes" id="UP001231941">
    <property type="component" value="Unassembled WGS sequence"/>
</dbReference>
<keyword evidence="7" id="KW-1185">Reference proteome</keyword>
<keyword evidence="5" id="KW-0460">Magnesium</keyword>
<evidence type="ECO:0000256" key="5">
    <source>
        <dbReference type="ARBA" id="ARBA00022842"/>
    </source>
</evidence>
<dbReference type="SUPFAM" id="SSF50324">
    <property type="entry name" value="Inorganic pyrophosphatase"/>
    <property type="match status" value="1"/>
</dbReference>
<dbReference type="InterPro" id="IPR008162">
    <property type="entry name" value="Pyrophosphatase"/>
</dbReference>
<keyword evidence="3" id="KW-0479">Metal-binding</keyword>
<comment type="cofactor">
    <cofactor evidence="1">
        <name>Mg(2+)</name>
        <dbReference type="ChEBI" id="CHEBI:18420"/>
    </cofactor>
</comment>
<keyword evidence="4" id="KW-0378">Hydrolase</keyword>
<dbReference type="InterPro" id="IPR036649">
    <property type="entry name" value="Pyrophosphatase_sf"/>
</dbReference>